<evidence type="ECO:0000256" key="2">
    <source>
        <dbReference type="ARBA" id="ARBA00022737"/>
    </source>
</evidence>
<keyword evidence="5" id="KW-0804">Transcription</keyword>
<feature type="compositionally biased region" description="Basic and acidic residues" evidence="7">
    <location>
        <begin position="440"/>
        <end position="454"/>
    </location>
</feature>
<dbReference type="Gene3D" id="1.10.10.60">
    <property type="entry name" value="Homeodomain-like"/>
    <property type="match status" value="3"/>
</dbReference>
<dbReference type="Pfam" id="PF09316">
    <property type="entry name" value="Cmyb_C"/>
    <property type="match status" value="1"/>
</dbReference>
<evidence type="ECO:0000256" key="6">
    <source>
        <dbReference type="ARBA" id="ARBA00023242"/>
    </source>
</evidence>
<accession>A0A336MDV2</accession>
<sequence length="543" mass="61722">MASSSIKTEPNLPASDYSDENDSDESHPSQSNRSKDGKGKWTKDEDTSLKFLVEAHGENWEQIAKLMPDRTEVQCQQRWTKVVNPNLIKGPWTKEEDEKVVELVEKYGPKKWTLIARHLKGRIGKQCRERWHNHLNPNIKKTAWTPEEDDVIYQAHRQWGNQWAKIAKLLPGRTDNAIKNHWNSTMRRKYENKELSRKIHKGNKSALSSSAPVSIKQERQITEWTAMENSNDSNEIAISTTRGDFLIKAVQSTTIANDFMLGQNFPPANVPNQYLASPEQKRPQNKATTPNILRKRRRDDHDYIYDPDYMMRAPLDEPHRPNRDMAASPPTVTPIKPLPFSPSQFLNSPANQFDENVHMSSTPMRQSKLSATLNTPIPKGMKLDDGDSTPVRNTKKGNAPKTPTPFKIALAELDKRRAESYVPPSPGRIAQDISEIMDKEQELTTSEKEAKENQHPGTTAWDQSDMSYMVETPSKSLVSDSGVIFSPPSFIKDVLSDSDLLLDAAGLHAPHSPKPKVQILDPKWEKYACGTKFCYNNYLEVEF</sequence>
<dbReference type="EMBL" id="UFQT01000940">
    <property type="protein sequence ID" value="SSX28110.1"/>
    <property type="molecule type" value="Genomic_DNA"/>
</dbReference>
<dbReference type="GO" id="GO:0000981">
    <property type="term" value="F:DNA-binding transcription factor activity, RNA polymerase II-specific"/>
    <property type="evidence" value="ECO:0007669"/>
    <property type="project" value="TreeGrafter"/>
</dbReference>
<evidence type="ECO:0000256" key="5">
    <source>
        <dbReference type="ARBA" id="ARBA00023163"/>
    </source>
</evidence>
<keyword evidence="2" id="KW-0677">Repeat</keyword>
<name>A0A336MDV2_CULSO</name>
<organism evidence="11">
    <name type="scientific">Culicoides sonorensis</name>
    <name type="common">Biting midge</name>
    <dbReference type="NCBI Taxonomy" id="179676"/>
    <lineage>
        <taxon>Eukaryota</taxon>
        <taxon>Metazoa</taxon>
        <taxon>Ecdysozoa</taxon>
        <taxon>Arthropoda</taxon>
        <taxon>Hexapoda</taxon>
        <taxon>Insecta</taxon>
        <taxon>Pterygota</taxon>
        <taxon>Neoptera</taxon>
        <taxon>Endopterygota</taxon>
        <taxon>Diptera</taxon>
        <taxon>Nematocera</taxon>
        <taxon>Chironomoidea</taxon>
        <taxon>Ceratopogonidae</taxon>
        <taxon>Ceratopogoninae</taxon>
        <taxon>Culicoides</taxon>
        <taxon>Monoculicoides</taxon>
    </lineage>
</organism>
<dbReference type="Pfam" id="PF13921">
    <property type="entry name" value="Myb_DNA-bind_6"/>
    <property type="match status" value="1"/>
</dbReference>
<dbReference type="VEuPathDB" id="VectorBase:CSON015200"/>
<evidence type="ECO:0000256" key="1">
    <source>
        <dbReference type="ARBA" id="ARBA00004123"/>
    </source>
</evidence>
<feature type="domain" description="HTH myb-type" evidence="9">
    <location>
        <begin position="84"/>
        <end position="139"/>
    </location>
</feature>
<dbReference type="PANTHER" id="PTHR45614">
    <property type="entry name" value="MYB PROTEIN-RELATED"/>
    <property type="match status" value="1"/>
</dbReference>
<evidence type="ECO:0000256" key="7">
    <source>
        <dbReference type="SAM" id="MobiDB-lite"/>
    </source>
</evidence>
<dbReference type="OMA" id="SRWTKHE"/>
<evidence type="ECO:0000259" key="9">
    <source>
        <dbReference type="PROSITE" id="PS51294"/>
    </source>
</evidence>
<feature type="region of interest" description="Disordered" evidence="7">
    <location>
        <begin position="275"/>
        <end position="305"/>
    </location>
</feature>
<dbReference type="InterPro" id="IPR015395">
    <property type="entry name" value="C-myb_C"/>
</dbReference>
<dbReference type="GO" id="GO:0005634">
    <property type="term" value="C:nucleus"/>
    <property type="evidence" value="ECO:0007669"/>
    <property type="project" value="UniProtKB-SubCell"/>
</dbReference>
<dbReference type="SMART" id="SM00717">
    <property type="entry name" value="SANT"/>
    <property type="match status" value="3"/>
</dbReference>
<dbReference type="InterPro" id="IPR009057">
    <property type="entry name" value="Homeodomain-like_sf"/>
</dbReference>
<proteinExistence type="predicted"/>
<feature type="domain" description="HTH myb-type" evidence="9">
    <location>
        <begin position="38"/>
        <end position="83"/>
    </location>
</feature>
<dbReference type="PANTHER" id="PTHR45614:SF25">
    <property type="entry name" value="MYB PROTEIN"/>
    <property type="match status" value="1"/>
</dbReference>
<evidence type="ECO:0000256" key="3">
    <source>
        <dbReference type="ARBA" id="ARBA00023015"/>
    </source>
</evidence>
<keyword evidence="4" id="KW-0238">DNA-binding</keyword>
<feature type="domain" description="HTH myb-type" evidence="9">
    <location>
        <begin position="140"/>
        <end position="190"/>
    </location>
</feature>
<dbReference type="EMBL" id="UFQS01000940">
    <property type="protein sequence ID" value="SSX07876.1"/>
    <property type="molecule type" value="Genomic_DNA"/>
</dbReference>
<dbReference type="InterPro" id="IPR017930">
    <property type="entry name" value="Myb_dom"/>
</dbReference>
<dbReference type="FunFam" id="1.10.10.60:FF:000010">
    <property type="entry name" value="Transcriptional activator Myb isoform A"/>
    <property type="match status" value="1"/>
</dbReference>
<dbReference type="InterPro" id="IPR050560">
    <property type="entry name" value="MYB_TF"/>
</dbReference>
<gene>
    <name evidence="11" type="primary">CSON015200</name>
</gene>
<feature type="region of interest" description="Disordered" evidence="7">
    <location>
        <begin position="1"/>
        <end position="43"/>
    </location>
</feature>
<reference evidence="10" key="1">
    <citation type="submission" date="2018-04" db="EMBL/GenBank/DDBJ databases">
        <authorList>
            <person name="Go L.Y."/>
            <person name="Mitchell J.A."/>
        </authorList>
    </citation>
    <scope>NUCLEOTIDE SEQUENCE</scope>
    <source>
        <tissue evidence="10">Whole organism</tissue>
    </source>
</reference>
<dbReference type="AlphaFoldDB" id="A0A336MDV2"/>
<evidence type="ECO:0000313" key="10">
    <source>
        <dbReference type="EMBL" id="SSX07876.1"/>
    </source>
</evidence>
<feature type="region of interest" description="Disordered" evidence="7">
    <location>
        <begin position="440"/>
        <end position="462"/>
    </location>
</feature>
<dbReference type="InterPro" id="IPR001005">
    <property type="entry name" value="SANT/Myb"/>
</dbReference>
<feature type="compositionally biased region" description="Basic and acidic residues" evidence="7">
    <location>
        <begin position="33"/>
        <end position="43"/>
    </location>
</feature>
<keyword evidence="6" id="KW-0539">Nucleus</keyword>
<feature type="region of interest" description="Disordered" evidence="7">
    <location>
        <begin position="374"/>
        <end position="404"/>
    </location>
</feature>
<keyword evidence="3" id="KW-0805">Transcription regulation</keyword>
<feature type="domain" description="Myb-like" evidence="8">
    <location>
        <begin position="84"/>
        <end position="135"/>
    </location>
</feature>
<feature type="domain" description="Myb-like" evidence="8">
    <location>
        <begin position="136"/>
        <end position="186"/>
    </location>
</feature>
<evidence type="ECO:0000256" key="4">
    <source>
        <dbReference type="ARBA" id="ARBA00023125"/>
    </source>
</evidence>
<dbReference type="PROSITE" id="PS51294">
    <property type="entry name" value="HTH_MYB"/>
    <property type="match status" value="3"/>
</dbReference>
<evidence type="ECO:0000259" key="8">
    <source>
        <dbReference type="PROSITE" id="PS50090"/>
    </source>
</evidence>
<dbReference type="Pfam" id="PF00249">
    <property type="entry name" value="Myb_DNA-binding"/>
    <property type="match status" value="1"/>
</dbReference>
<dbReference type="GO" id="GO:0000978">
    <property type="term" value="F:RNA polymerase II cis-regulatory region sequence-specific DNA binding"/>
    <property type="evidence" value="ECO:0007669"/>
    <property type="project" value="TreeGrafter"/>
</dbReference>
<protein>
    <submittedName>
        <fullName evidence="11">CSON015200 protein</fullName>
    </submittedName>
</protein>
<dbReference type="CDD" id="cd00167">
    <property type="entry name" value="SANT"/>
    <property type="match status" value="3"/>
</dbReference>
<dbReference type="SUPFAM" id="SSF46689">
    <property type="entry name" value="Homeodomain-like"/>
    <property type="match status" value="2"/>
</dbReference>
<reference evidence="11" key="2">
    <citation type="submission" date="2018-07" db="EMBL/GenBank/DDBJ databases">
        <authorList>
            <person name="Quirk P.G."/>
            <person name="Krulwich T.A."/>
        </authorList>
    </citation>
    <scope>NUCLEOTIDE SEQUENCE</scope>
</reference>
<dbReference type="PROSITE" id="PS50090">
    <property type="entry name" value="MYB_LIKE"/>
    <property type="match status" value="3"/>
</dbReference>
<feature type="domain" description="Myb-like" evidence="8">
    <location>
        <begin position="33"/>
        <end position="83"/>
    </location>
</feature>
<evidence type="ECO:0000313" key="11">
    <source>
        <dbReference type="EMBL" id="SSX28110.1"/>
    </source>
</evidence>
<dbReference type="FunFam" id="1.10.10.60:FF:000016">
    <property type="entry name" value="Transcriptional activator Myb isoform A"/>
    <property type="match status" value="1"/>
</dbReference>
<comment type="subcellular location">
    <subcellularLocation>
        <location evidence="1">Nucleus</location>
    </subcellularLocation>
</comment>